<dbReference type="AlphaFoldDB" id="A0A2C8FAP5"/>
<dbReference type="KEGG" id="pprf:DPRO_2310"/>
<dbReference type="Gene3D" id="3.90.10.10">
    <property type="entry name" value="Cytochrome C3"/>
    <property type="match status" value="1"/>
</dbReference>
<keyword evidence="1" id="KW-0472">Membrane</keyword>
<dbReference type="SUPFAM" id="SSF48695">
    <property type="entry name" value="Multiheme cytochromes"/>
    <property type="match status" value="1"/>
</dbReference>
<accession>A0A2C8FAP5</accession>
<protein>
    <submittedName>
        <fullName evidence="2">Uncharacterized protein</fullName>
    </submittedName>
</protein>
<reference evidence="3" key="1">
    <citation type="submission" date="2017-09" db="EMBL/GenBank/DDBJ databases">
        <authorList>
            <person name="Regsiter A."/>
            <person name="William W."/>
        </authorList>
    </citation>
    <scope>NUCLEOTIDE SEQUENCE [LARGE SCALE GENOMIC DNA]</scope>
    <source>
        <strain evidence="3">500-1</strain>
    </source>
</reference>
<dbReference type="Proteomes" id="UP000219215">
    <property type="component" value="Chromosome DPRO"/>
</dbReference>
<keyword evidence="3" id="KW-1185">Reference proteome</keyword>
<evidence type="ECO:0000313" key="2">
    <source>
        <dbReference type="EMBL" id="SOB59216.1"/>
    </source>
</evidence>
<organism evidence="2 3">
    <name type="scientific">Pseudodesulfovibrio profundus</name>
    <dbReference type="NCBI Taxonomy" id="57320"/>
    <lineage>
        <taxon>Bacteria</taxon>
        <taxon>Pseudomonadati</taxon>
        <taxon>Thermodesulfobacteriota</taxon>
        <taxon>Desulfovibrionia</taxon>
        <taxon>Desulfovibrionales</taxon>
        <taxon>Desulfovibrionaceae</taxon>
    </lineage>
</organism>
<proteinExistence type="predicted"/>
<sequence>MDNKQCLYKNKAVMLIVGFLILFGAVVLFYTQSAMSGVRCEAARHLDSPEQAGDCYTCHQKTTPKIAQDWYESKHGVMLVKCFVCHGQPDGKGSIEYSANPDPNYICRRCHDPAITMMETKFGMRAECNDCHKYHSNSVHHEAYVRTESKKTMDQ</sequence>
<dbReference type="EMBL" id="LT907975">
    <property type="protein sequence ID" value="SOB59216.1"/>
    <property type="molecule type" value="Genomic_DNA"/>
</dbReference>
<feature type="transmembrane region" description="Helical" evidence="1">
    <location>
        <begin position="12"/>
        <end position="30"/>
    </location>
</feature>
<dbReference type="RefSeq" id="WP_232005561.1">
    <property type="nucleotide sequence ID" value="NZ_LT907975.1"/>
</dbReference>
<name>A0A2C8FAP5_9BACT</name>
<evidence type="ECO:0000256" key="1">
    <source>
        <dbReference type="SAM" id="Phobius"/>
    </source>
</evidence>
<dbReference type="InterPro" id="IPR036280">
    <property type="entry name" value="Multihaem_cyt_sf"/>
</dbReference>
<keyword evidence="1" id="KW-1133">Transmembrane helix</keyword>
<gene>
    <name evidence="2" type="ORF">DPRO_2310</name>
</gene>
<evidence type="ECO:0000313" key="3">
    <source>
        <dbReference type="Proteomes" id="UP000219215"/>
    </source>
</evidence>
<keyword evidence="1" id="KW-0812">Transmembrane</keyword>